<proteinExistence type="predicted"/>
<dbReference type="Gene3D" id="1.10.10.10">
    <property type="entry name" value="Winged helix-like DNA-binding domain superfamily/Winged helix DNA-binding domain"/>
    <property type="match status" value="1"/>
</dbReference>
<dbReference type="EMBL" id="WTKP01000006">
    <property type="protein sequence ID" value="MWJ28574.1"/>
    <property type="molecule type" value="Genomic_DNA"/>
</dbReference>
<reference evidence="1 2" key="1">
    <citation type="submission" date="2019-12" db="EMBL/GenBank/DDBJ databases">
        <title>Halomonas rutogse sp. nov. isolated from two lakes on Tibetan Plateau.</title>
        <authorList>
            <person name="Gao P."/>
        </authorList>
    </citation>
    <scope>NUCLEOTIDE SEQUENCE [LARGE SCALE GENOMIC DNA]</scope>
    <source>
        <strain evidence="1 2">ZH2S</strain>
    </source>
</reference>
<protein>
    <submittedName>
        <fullName evidence="1">DUF433 domain-containing protein</fullName>
    </submittedName>
</protein>
<dbReference type="SUPFAM" id="SSF46689">
    <property type="entry name" value="Homeodomain-like"/>
    <property type="match status" value="1"/>
</dbReference>
<keyword evidence="2" id="KW-1185">Reference proteome</keyword>
<dbReference type="PANTHER" id="PTHR34849:SF3">
    <property type="entry name" value="SSR2962 PROTEIN"/>
    <property type="match status" value="1"/>
</dbReference>
<comment type="caution">
    <text evidence="1">The sequence shown here is derived from an EMBL/GenBank/DDBJ whole genome shotgun (WGS) entry which is preliminary data.</text>
</comment>
<evidence type="ECO:0000313" key="1">
    <source>
        <dbReference type="EMBL" id="MWJ28574.1"/>
    </source>
</evidence>
<name>A0A7X3KQJ6_9GAMM</name>
<dbReference type="InterPro" id="IPR036388">
    <property type="entry name" value="WH-like_DNA-bd_sf"/>
</dbReference>
<dbReference type="Pfam" id="PF04255">
    <property type="entry name" value="DUF433"/>
    <property type="match status" value="1"/>
</dbReference>
<dbReference type="InterPro" id="IPR007367">
    <property type="entry name" value="DUF433"/>
</dbReference>
<organism evidence="1 2">
    <name type="scientific">Vreelandella zhuhanensis</name>
    <dbReference type="NCBI Taxonomy" id="2684210"/>
    <lineage>
        <taxon>Bacteria</taxon>
        <taxon>Pseudomonadati</taxon>
        <taxon>Pseudomonadota</taxon>
        <taxon>Gammaproteobacteria</taxon>
        <taxon>Oceanospirillales</taxon>
        <taxon>Halomonadaceae</taxon>
        <taxon>Vreelandella</taxon>
    </lineage>
</organism>
<gene>
    <name evidence="1" type="ORF">GPM19_10210</name>
</gene>
<dbReference type="InterPro" id="IPR009057">
    <property type="entry name" value="Homeodomain-like_sf"/>
</dbReference>
<sequence>MHGTCFNRVTFDPSIYNGKACIKNSQVPISTIVRKLASGSSAEQLLADNPYLEDKDILQALEYAAVCVTEIDRRRQGTDLT</sequence>
<evidence type="ECO:0000313" key="2">
    <source>
        <dbReference type="Proteomes" id="UP000437638"/>
    </source>
</evidence>
<dbReference type="Proteomes" id="UP000437638">
    <property type="component" value="Unassembled WGS sequence"/>
</dbReference>
<accession>A0A7X3KQJ6</accession>
<dbReference type="AlphaFoldDB" id="A0A7X3KQJ6"/>
<dbReference type="PANTHER" id="PTHR34849">
    <property type="entry name" value="SSL5025 PROTEIN"/>
    <property type="match status" value="1"/>
</dbReference>